<evidence type="ECO:0000313" key="3">
    <source>
        <dbReference type="Proteomes" id="UP001281410"/>
    </source>
</evidence>
<dbReference type="PANTHER" id="PTHR46890:SF48">
    <property type="entry name" value="RNA-DIRECTED DNA POLYMERASE"/>
    <property type="match status" value="1"/>
</dbReference>
<dbReference type="AlphaFoldDB" id="A0AAE0B5B1"/>
<keyword evidence="3" id="KW-1185">Reference proteome</keyword>
<dbReference type="InterPro" id="IPR000477">
    <property type="entry name" value="RT_dom"/>
</dbReference>
<evidence type="ECO:0000313" key="2">
    <source>
        <dbReference type="EMBL" id="KAK3230117.1"/>
    </source>
</evidence>
<dbReference type="EMBL" id="JANJYJ010000001">
    <property type="protein sequence ID" value="KAK3230117.1"/>
    <property type="molecule type" value="Genomic_DNA"/>
</dbReference>
<dbReference type="CDD" id="cd01650">
    <property type="entry name" value="RT_nLTR_like"/>
    <property type="match status" value="1"/>
</dbReference>
<dbReference type="InterPro" id="IPR043502">
    <property type="entry name" value="DNA/RNA_pol_sf"/>
</dbReference>
<sequence length="320" mass="36319">MNSWKIGKDAIHFIVSDYFDDMFRSAKPTMDHLAPVLGTFKLRLSSGSCRFLDSRFLTEEIIDQFLIWHRRKRQAPMVSLPCFTRSFGIWWGSHITTVCLSVLNDGVQLDGINKTLITLIPKALANRLRSVLNKVISETQSAIMPGRLITDNTIIGFECMHTLKRRKKGFSHAWIDRIMNCMRSVSFSFLVNGEARGSLTSSRGLRQGDPLSPYLFLICTEGLSCLIRNAEERRDLAGFKCSKPRPKISHLFFPDDSMIFTRASVRDCHAIKNVLDVYSRALGQRVNFQKSAMCVSGRVSRRQALSLARIIGVQLVECHE</sequence>
<protein>
    <recommendedName>
        <fullName evidence="1">Reverse transcriptase domain-containing protein</fullName>
    </recommendedName>
</protein>
<gene>
    <name evidence="2" type="ORF">Dsin_001998</name>
</gene>
<accession>A0AAE0B5B1</accession>
<comment type="caution">
    <text evidence="2">The sequence shown here is derived from an EMBL/GenBank/DDBJ whole genome shotgun (WGS) entry which is preliminary data.</text>
</comment>
<evidence type="ECO:0000259" key="1">
    <source>
        <dbReference type="Pfam" id="PF00078"/>
    </source>
</evidence>
<dbReference type="SUPFAM" id="SSF56672">
    <property type="entry name" value="DNA/RNA polymerases"/>
    <property type="match status" value="1"/>
</dbReference>
<dbReference type="Pfam" id="PF00078">
    <property type="entry name" value="RVT_1"/>
    <property type="match status" value="1"/>
</dbReference>
<dbReference type="InterPro" id="IPR052343">
    <property type="entry name" value="Retrotransposon-Effector_Assoc"/>
</dbReference>
<dbReference type="PANTHER" id="PTHR46890">
    <property type="entry name" value="NON-LTR RETROLELEMENT REVERSE TRANSCRIPTASE-LIKE PROTEIN-RELATED"/>
    <property type="match status" value="1"/>
</dbReference>
<name>A0AAE0B5B1_9ROSI</name>
<organism evidence="2 3">
    <name type="scientific">Dipteronia sinensis</name>
    <dbReference type="NCBI Taxonomy" id="43782"/>
    <lineage>
        <taxon>Eukaryota</taxon>
        <taxon>Viridiplantae</taxon>
        <taxon>Streptophyta</taxon>
        <taxon>Embryophyta</taxon>
        <taxon>Tracheophyta</taxon>
        <taxon>Spermatophyta</taxon>
        <taxon>Magnoliopsida</taxon>
        <taxon>eudicotyledons</taxon>
        <taxon>Gunneridae</taxon>
        <taxon>Pentapetalae</taxon>
        <taxon>rosids</taxon>
        <taxon>malvids</taxon>
        <taxon>Sapindales</taxon>
        <taxon>Sapindaceae</taxon>
        <taxon>Hippocastanoideae</taxon>
        <taxon>Acereae</taxon>
        <taxon>Dipteronia</taxon>
    </lineage>
</organism>
<feature type="domain" description="Reverse transcriptase" evidence="1">
    <location>
        <begin position="116"/>
        <end position="295"/>
    </location>
</feature>
<dbReference type="Proteomes" id="UP001281410">
    <property type="component" value="Unassembled WGS sequence"/>
</dbReference>
<proteinExistence type="predicted"/>
<reference evidence="2" key="1">
    <citation type="journal article" date="2023" name="Plant J.">
        <title>Genome sequences and population genomics provide insights into the demographic history, inbreeding, and mutation load of two 'living fossil' tree species of Dipteronia.</title>
        <authorList>
            <person name="Feng Y."/>
            <person name="Comes H.P."/>
            <person name="Chen J."/>
            <person name="Zhu S."/>
            <person name="Lu R."/>
            <person name="Zhang X."/>
            <person name="Li P."/>
            <person name="Qiu J."/>
            <person name="Olsen K.M."/>
            <person name="Qiu Y."/>
        </authorList>
    </citation>
    <scope>NUCLEOTIDE SEQUENCE</scope>
    <source>
        <strain evidence="2">NBL</strain>
    </source>
</reference>